<feature type="transmembrane region" description="Helical" evidence="2">
    <location>
        <begin position="173"/>
        <end position="194"/>
    </location>
</feature>
<dbReference type="EMBL" id="NIDF01000021">
    <property type="protein sequence ID" value="TYJ56686.1"/>
    <property type="molecule type" value="Genomic_DNA"/>
</dbReference>
<keyword evidence="2" id="KW-1133">Transmembrane helix</keyword>
<keyword evidence="4" id="KW-1185">Reference proteome</keyword>
<feature type="transmembrane region" description="Helical" evidence="2">
    <location>
        <begin position="20"/>
        <end position="37"/>
    </location>
</feature>
<evidence type="ECO:0000313" key="3">
    <source>
        <dbReference type="EMBL" id="TYJ56686.1"/>
    </source>
</evidence>
<accession>A0A5D3B378</accession>
<feature type="transmembrane region" description="Helical" evidence="2">
    <location>
        <begin position="90"/>
        <end position="111"/>
    </location>
</feature>
<feature type="transmembrane region" description="Helical" evidence="2">
    <location>
        <begin position="206"/>
        <end position="223"/>
    </location>
</feature>
<evidence type="ECO:0008006" key="5">
    <source>
        <dbReference type="Google" id="ProtNLM"/>
    </source>
</evidence>
<reference evidence="3 4" key="1">
    <citation type="submission" date="2017-05" db="EMBL/GenBank/DDBJ databases">
        <title>The Genome Sequence of Tsuchiyaea wingfieldii DSM 27421.</title>
        <authorList>
            <person name="Cuomo C."/>
            <person name="Passer A."/>
            <person name="Billmyre B."/>
            <person name="Heitman J."/>
        </authorList>
    </citation>
    <scope>NUCLEOTIDE SEQUENCE [LARGE SCALE GENOMIC DNA]</scope>
    <source>
        <strain evidence="3 4">DSM 27421</strain>
    </source>
</reference>
<name>A0A5D3B378_9TREE</name>
<protein>
    <recommendedName>
        <fullName evidence="5">TLC domain-containing protein</fullName>
    </recommendedName>
</protein>
<evidence type="ECO:0000256" key="1">
    <source>
        <dbReference type="SAM" id="MobiDB-lite"/>
    </source>
</evidence>
<proteinExistence type="predicted"/>
<feature type="region of interest" description="Disordered" evidence="1">
    <location>
        <begin position="263"/>
        <end position="284"/>
    </location>
</feature>
<organism evidence="3 4">
    <name type="scientific">Cryptococcus floricola</name>
    <dbReference type="NCBI Taxonomy" id="2591691"/>
    <lineage>
        <taxon>Eukaryota</taxon>
        <taxon>Fungi</taxon>
        <taxon>Dikarya</taxon>
        <taxon>Basidiomycota</taxon>
        <taxon>Agaricomycotina</taxon>
        <taxon>Tremellomycetes</taxon>
        <taxon>Tremellales</taxon>
        <taxon>Cryptococcaceae</taxon>
        <taxon>Cryptococcus</taxon>
    </lineage>
</organism>
<dbReference type="Proteomes" id="UP000322245">
    <property type="component" value="Unassembled WGS sequence"/>
</dbReference>
<evidence type="ECO:0000256" key="2">
    <source>
        <dbReference type="SAM" id="Phobius"/>
    </source>
</evidence>
<feature type="transmembrane region" description="Helical" evidence="2">
    <location>
        <begin position="132"/>
        <end position="153"/>
    </location>
</feature>
<comment type="caution">
    <text evidence="3">The sequence shown here is derived from an EMBL/GenBank/DDBJ whole genome shotgun (WGS) entry which is preliminary data.</text>
</comment>
<sequence length="347" mass="38028">MDPARQSVALGAIYSPSFPILMPVPILIIFYLAYTTLAPHFASMRQRSYLLSAITSGAMTVASLPFAWSYMRWGLEVTYQKGKEGWMGALARAGVVFFGTYLQMYLSIGYFKYSNQIGLLTGWVHHTVYIGLMVYLLNSGHSAIFMAGCLMELPTFDLSMSNLFPKSRDDLRFLVSFFVFRIAYHGTLLVDCLLPSSRKSILDGSWVPTVTLSLALALHALWFKSGVAGYLRREREIVNATADTDMMRAAADTQESVQALAEAVSDRPESPESPDDTPLLTPRTPSQIPNIFSTIPHLLLPDPTISALPETIISAIPGISTRSLAETRATLNNGKGAGLETEGAVDL</sequence>
<keyword evidence="2" id="KW-0812">Transmembrane</keyword>
<feature type="transmembrane region" description="Helical" evidence="2">
    <location>
        <begin position="49"/>
        <end position="70"/>
    </location>
</feature>
<evidence type="ECO:0000313" key="4">
    <source>
        <dbReference type="Proteomes" id="UP000322245"/>
    </source>
</evidence>
<keyword evidence="2" id="KW-0472">Membrane</keyword>
<dbReference type="AlphaFoldDB" id="A0A5D3B378"/>
<gene>
    <name evidence="3" type="ORF">B9479_002617</name>
</gene>